<dbReference type="CDD" id="cd09034">
    <property type="entry name" value="BRO1_Alix_like"/>
    <property type="match status" value="1"/>
</dbReference>
<evidence type="ECO:0000259" key="3">
    <source>
        <dbReference type="PROSITE" id="PS51180"/>
    </source>
</evidence>
<dbReference type="Gene3D" id="1.25.40.280">
    <property type="entry name" value="alix/aip1 like domains"/>
    <property type="match status" value="1"/>
</dbReference>
<proteinExistence type="inferred from homology"/>
<dbReference type="Proteomes" id="UP000228380">
    <property type="component" value="Chromosome 14"/>
</dbReference>
<dbReference type="PROSITE" id="PS51180">
    <property type="entry name" value="BRO1"/>
    <property type="match status" value="1"/>
</dbReference>
<accession>A0A8B9ARE2</accession>
<reference evidence="5" key="2">
    <citation type="submission" date="2025-08" db="UniProtKB">
        <authorList>
            <consortium name="RefSeq"/>
        </authorList>
    </citation>
    <scope>IDENTIFICATION</scope>
    <source>
        <tissue evidence="5">Young leaves</tissue>
    </source>
</reference>
<dbReference type="PANTHER" id="PTHR23032">
    <property type="entry name" value="BRO1 DOMAIN-CONTAINING PROTEIN BROX"/>
    <property type="match status" value="1"/>
</dbReference>
<evidence type="ECO:0000256" key="1">
    <source>
        <dbReference type="ARBA" id="ARBA00008901"/>
    </source>
</evidence>
<feature type="region of interest" description="Disordered" evidence="2">
    <location>
        <begin position="393"/>
        <end position="427"/>
    </location>
</feature>
<protein>
    <submittedName>
        <fullName evidence="5">Uncharacterized protein LOC103708086 isoform X2</fullName>
    </submittedName>
</protein>
<keyword evidence="4" id="KW-1185">Reference proteome</keyword>
<comment type="similarity">
    <text evidence="1">Belongs to the BROX family.</text>
</comment>
<gene>
    <name evidence="5" type="primary">LOC103708086</name>
</gene>
<dbReference type="InterPro" id="IPR004328">
    <property type="entry name" value="BRO1_dom"/>
</dbReference>
<dbReference type="SMART" id="SM01041">
    <property type="entry name" value="BRO1"/>
    <property type="match status" value="1"/>
</dbReference>
<dbReference type="RefSeq" id="XP_038989346.1">
    <property type="nucleotide sequence ID" value="XM_039133418.1"/>
</dbReference>
<dbReference type="GeneID" id="103708086"/>
<dbReference type="Pfam" id="PF03097">
    <property type="entry name" value="BRO1"/>
    <property type="match status" value="1"/>
</dbReference>
<sequence length="427" mass="47500">MGCTSSIPISCIVGRRRRKKPSSIHEVAVFVPALRIPLAVDLVRPLRGLVSRDVLDKLSTLRGRIVSLAEESYLAAVPTVSELERALEEYVPVLLGLTKKEHRLEASVEFKWKSLGDDDQETCFASAWYELLSVVHMMAMLSLLEANLMLVPKDSMDECGKVVSEDAKKVAVDLLLKAAGCLDYCVRHILVQLPMQIRKSLPSSLQEGMLEAISVQALAQSVEMQLGLALECEKATLSVKRRLACEAVSYFSQVHYCMAGCDTSDAYGKKLLLFIKWKYLEAKAAAYYYHGLVLDKGNGSSNHLNAVCCLFVAEELLTDSKRACLSFCLAAPVTRVPPAWGVMKHLRKKIPEVASKKSQMYGYPIEQDKNGAFQSLPDLPEFPLSLKPDDYELPNIDPSWESKDCQPQIQSLKAHLKDEEDDEMGTE</sequence>
<dbReference type="InterPro" id="IPR038499">
    <property type="entry name" value="BRO1_sf"/>
</dbReference>
<evidence type="ECO:0000256" key="2">
    <source>
        <dbReference type="SAM" id="MobiDB-lite"/>
    </source>
</evidence>
<evidence type="ECO:0000313" key="4">
    <source>
        <dbReference type="Proteomes" id="UP000228380"/>
    </source>
</evidence>
<evidence type="ECO:0000313" key="5">
    <source>
        <dbReference type="RefSeq" id="XP_038989346.1"/>
    </source>
</evidence>
<organism evidence="4 5">
    <name type="scientific">Phoenix dactylifera</name>
    <name type="common">Date palm</name>
    <dbReference type="NCBI Taxonomy" id="42345"/>
    <lineage>
        <taxon>Eukaryota</taxon>
        <taxon>Viridiplantae</taxon>
        <taxon>Streptophyta</taxon>
        <taxon>Embryophyta</taxon>
        <taxon>Tracheophyta</taxon>
        <taxon>Spermatophyta</taxon>
        <taxon>Magnoliopsida</taxon>
        <taxon>Liliopsida</taxon>
        <taxon>Arecaceae</taxon>
        <taxon>Coryphoideae</taxon>
        <taxon>Phoeniceae</taxon>
        <taxon>Phoenix</taxon>
    </lineage>
</organism>
<dbReference type="AlphaFoldDB" id="A0A8B9ARE2"/>
<name>A0A8B9ARE2_PHODC</name>
<dbReference type="PANTHER" id="PTHR23032:SF2">
    <property type="entry name" value="ENDOSOMAL TARGETING BRO1-LIKE DOMAIN-CONTAINING PROTEIN"/>
    <property type="match status" value="1"/>
</dbReference>
<feature type="domain" description="BRO1" evidence="3">
    <location>
        <begin position="32"/>
        <end position="427"/>
    </location>
</feature>
<reference evidence="4" key="1">
    <citation type="journal article" date="2019" name="Nat. Commun.">
        <title>Genome-wide association mapping of date palm fruit traits.</title>
        <authorList>
            <person name="Hazzouri K.M."/>
            <person name="Gros-Balthazard M."/>
            <person name="Flowers J.M."/>
            <person name="Copetti D."/>
            <person name="Lemansour A."/>
            <person name="Lebrun M."/>
            <person name="Masmoudi K."/>
            <person name="Ferrand S."/>
            <person name="Dhar M.I."/>
            <person name="Fresquez Z.A."/>
            <person name="Rosas U."/>
            <person name="Zhang J."/>
            <person name="Talag J."/>
            <person name="Lee S."/>
            <person name="Kudrna D."/>
            <person name="Powell R.F."/>
            <person name="Leitch I.J."/>
            <person name="Krueger R.R."/>
            <person name="Wing R.A."/>
            <person name="Amiri K.M.A."/>
            <person name="Purugganan M.D."/>
        </authorList>
    </citation>
    <scope>NUCLEOTIDE SEQUENCE [LARGE SCALE GENOMIC DNA]</scope>
    <source>
        <strain evidence="4">cv. Khalas</strain>
    </source>
</reference>
<dbReference type="InterPro" id="IPR038898">
    <property type="entry name" value="BROX"/>
</dbReference>